<keyword evidence="6" id="KW-1133">Transmembrane helix</keyword>
<dbReference type="GO" id="GO:0032977">
    <property type="term" value="F:membrane insertase activity"/>
    <property type="evidence" value="ECO:0007669"/>
    <property type="project" value="InterPro"/>
</dbReference>
<comment type="similarity">
    <text evidence="2 9">Belongs to the OXA1/ALB3/YidC family.</text>
</comment>
<keyword evidence="8" id="KW-0472">Membrane</keyword>
<evidence type="ECO:0000256" key="7">
    <source>
        <dbReference type="ARBA" id="ARBA00023128"/>
    </source>
</evidence>
<evidence type="ECO:0000256" key="8">
    <source>
        <dbReference type="ARBA" id="ARBA00023136"/>
    </source>
</evidence>
<dbReference type="InterPro" id="IPR001708">
    <property type="entry name" value="YidC/ALB3/OXA1/COX18"/>
</dbReference>
<keyword evidence="7" id="KW-0496">Mitochondrion</keyword>
<proteinExistence type="inferred from homology"/>
<sequence length="378" mass="39478">MVFLRFAQAARQPISSLPSTSTARTFSALAPTRSIYVGCEASAAPSSLRAQGRCQAAESTRSNLLHTQGGRSILRNQGKGTGFSSAVPSGARTLSLWSFGRSGNNYEAAKEAGASRAHSGEFAAADGAYVPPQGAEAASRGTPDAPATLGDALQSSREAVGDLAHQIGDAAQASSSGALNSGADGAASMTALSDGVTGLAQQAVQQAELIDLAAIQQNHWFLVSSAQGLLENVHIWTGLPWWSTIVLTTIAMRLMILPITVRGQTSAVRLGNIQPKIKIVMADMENAKKSGDIMLQAKSQKAMVKLFRDNNTHPFKPLMTPLVQSPLFVTFFLAVRGMGGGGLSTMQDGGFSWVTDLTAADPYYVLPVLGGMGLLGNQ</sequence>
<reference evidence="12 13" key="1">
    <citation type="submission" date="2014-09" db="EMBL/GenBank/DDBJ databases">
        <authorList>
            <person name="Magalhaes I.L.F."/>
            <person name="Oliveira U."/>
            <person name="Santos F.R."/>
            <person name="Vidigal T.H.D.A."/>
            <person name="Brescovit A.D."/>
            <person name="Santos A.J."/>
        </authorList>
    </citation>
    <scope>NUCLEOTIDE SEQUENCE [LARGE SCALE GENOMIC DNA]</scope>
</reference>
<evidence type="ECO:0000256" key="6">
    <source>
        <dbReference type="ARBA" id="ARBA00022989"/>
    </source>
</evidence>
<comment type="subcellular location">
    <subcellularLocation>
        <location evidence="9">Membrane</location>
        <topology evidence="9">Multi-pass membrane protein</topology>
    </subcellularLocation>
    <subcellularLocation>
        <location evidence="1">Mitochondrion inner membrane</location>
        <topology evidence="1">Multi-pass membrane protein</topology>
    </subcellularLocation>
</comment>
<feature type="region of interest" description="Disordered" evidence="10">
    <location>
        <begin position="67"/>
        <end position="86"/>
    </location>
</feature>
<keyword evidence="4" id="KW-0999">Mitochondrion inner membrane</keyword>
<keyword evidence="13" id="KW-1185">Reference proteome</keyword>
<evidence type="ECO:0000259" key="11">
    <source>
        <dbReference type="Pfam" id="PF02096"/>
    </source>
</evidence>
<dbReference type="PANTHER" id="PTHR12428">
    <property type="entry name" value="OXA1"/>
    <property type="match status" value="1"/>
</dbReference>
<evidence type="ECO:0000256" key="1">
    <source>
        <dbReference type="ARBA" id="ARBA00004448"/>
    </source>
</evidence>
<keyword evidence="3 9" id="KW-0812">Transmembrane</keyword>
<dbReference type="EMBL" id="CCYA01000265">
    <property type="protein sequence ID" value="CEH17611.1"/>
    <property type="molecule type" value="Genomic_DNA"/>
</dbReference>
<dbReference type="OrthoDB" id="2148490at2759"/>
<name>A0A0P1BPC4_9BASI</name>
<dbReference type="AlphaFoldDB" id="A0A0P1BPC4"/>
<evidence type="ECO:0000256" key="3">
    <source>
        <dbReference type="ARBA" id="ARBA00022692"/>
    </source>
</evidence>
<evidence type="ECO:0000256" key="10">
    <source>
        <dbReference type="SAM" id="MobiDB-lite"/>
    </source>
</evidence>
<protein>
    <submittedName>
        <fullName evidence="12">Inner membrane protein translocase involved in respiratory chain assembly</fullName>
    </submittedName>
</protein>
<dbReference type="Proteomes" id="UP000054845">
    <property type="component" value="Unassembled WGS sequence"/>
</dbReference>
<evidence type="ECO:0000256" key="9">
    <source>
        <dbReference type="RuleBase" id="RU003945"/>
    </source>
</evidence>
<dbReference type="Pfam" id="PF02096">
    <property type="entry name" value="60KD_IMP"/>
    <property type="match status" value="1"/>
</dbReference>
<dbReference type="CDD" id="cd20069">
    <property type="entry name" value="5TM_Oxa1-like"/>
    <property type="match status" value="1"/>
</dbReference>
<evidence type="ECO:0000313" key="13">
    <source>
        <dbReference type="Proteomes" id="UP000054845"/>
    </source>
</evidence>
<keyword evidence="5" id="KW-0809">Transit peptide</keyword>
<organism evidence="12 13">
    <name type="scientific">Ceraceosorus bombacis</name>
    <dbReference type="NCBI Taxonomy" id="401625"/>
    <lineage>
        <taxon>Eukaryota</taxon>
        <taxon>Fungi</taxon>
        <taxon>Dikarya</taxon>
        <taxon>Basidiomycota</taxon>
        <taxon>Ustilaginomycotina</taxon>
        <taxon>Exobasidiomycetes</taxon>
        <taxon>Ceraceosorales</taxon>
        <taxon>Ceraceosoraceae</taxon>
        <taxon>Ceraceosorus</taxon>
    </lineage>
</organism>
<dbReference type="STRING" id="401625.A0A0P1BPC4"/>
<evidence type="ECO:0000256" key="2">
    <source>
        <dbReference type="ARBA" id="ARBA00009877"/>
    </source>
</evidence>
<evidence type="ECO:0000313" key="12">
    <source>
        <dbReference type="EMBL" id="CEH17611.1"/>
    </source>
</evidence>
<accession>A0A0P1BPC4</accession>
<dbReference type="GO" id="GO:0032979">
    <property type="term" value="P:protein insertion into mitochondrial inner membrane from matrix"/>
    <property type="evidence" value="ECO:0007669"/>
    <property type="project" value="TreeGrafter"/>
</dbReference>
<dbReference type="InterPro" id="IPR028055">
    <property type="entry name" value="YidC/Oxa/ALB_C"/>
</dbReference>
<evidence type="ECO:0000256" key="5">
    <source>
        <dbReference type="ARBA" id="ARBA00022946"/>
    </source>
</evidence>
<dbReference type="PANTHER" id="PTHR12428:SF66">
    <property type="entry name" value="MITOCHONDRIAL INNER MEMBRANE PROTEIN OXA1L"/>
    <property type="match status" value="1"/>
</dbReference>
<dbReference type="GO" id="GO:0005743">
    <property type="term" value="C:mitochondrial inner membrane"/>
    <property type="evidence" value="ECO:0007669"/>
    <property type="project" value="UniProtKB-SubCell"/>
</dbReference>
<feature type="domain" description="Membrane insertase YidC/Oxa/ALB C-terminal" evidence="11">
    <location>
        <begin position="241"/>
        <end position="369"/>
    </location>
</feature>
<evidence type="ECO:0000256" key="4">
    <source>
        <dbReference type="ARBA" id="ARBA00022792"/>
    </source>
</evidence>